<feature type="region of interest" description="Disordered" evidence="1">
    <location>
        <begin position="183"/>
        <end position="296"/>
    </location>
</feature>
<gene>
    <name evidence="2" type="ORF">K452DRAFT_306514</name>
</gene>
<feature type="compositionally biased region" description="Pro residues" evidence="1">
    <location>
        <begin position="254"/>
        <end position="263"/>
    </location>
</feature>
<accession>A0A6A6BMV9</accession>
<evidence type="ECO:0000313" key="3">
    <source>
        <dbReference type="Proteomes" id="UP000799438"/>
    </source>
</evidence>
<proteinExistence type="predicted"/>
<organism evidence="2 3">
    <name type="scientific">Aplosporella prunicola CBS 121167</name>
    <dbReference type="NCBI Taxonomy" id="1176127"/>
    <lineage>
        <taxon>Eukaryota</taxon>
        <taxon>Fungi</taxon>
        <taxon>Dikarya</taxon>
        <taxon>Ascomycota</taxon>
        <taxon>Pezizomycotina</taxon>
        <taxon>Dothideomycetes</taxon>
        <taxon>Dothideomycetes incertae sedis</taxon>
        <taxon>Botryosphaeriales</taxon>
        <taxon>Aplosporellaceae</taxon>
        <taxon>Aplosporella</taxon>
    </lineage>
</organism>
<feature type="compositionally biased region" description="Low complexity" evidence="1">
    <location>
        <begin position="355"/>
        <end position="365"/>
    </location>
</feature>
<feature type="compositionally biased region" description="Pro residues" evidence="1">
    <location>
        <begin position="387"/>
        <end position="403"/>
    </location>
</feature>
<dbReference type="Proteomes" id="UP000799438">
    <property type="component" value="Unassembled WGS sequence"/>
</dbReference>
<evidence type="ECO:0000313" key="2">
    <source>
        <dbReference type="EMBL" id="KAF2144743.1"/>
    </source>
</evidence>
<dbReference type="OrthoDB" id="5226911at2759"/>
<dbReference type="PANTHER" id="PTHR42354">
    <property type="entry name" value="C2H2-TYPE DOMAIN-CONTAINING PROTEIN"/>
    <property type="match status" value="1"/>
</dbReference>
<feature type="region of interest" description="Disordered" evidence="1">
    <location>
        <begin position="458"/>
        <end position="477"/>
    </location>
</feature>
<feature type="region of interest" description="Disordered" evidence="1">
    <location>
        <begin position="323"/>
        <end position="411"/>
    </location>
</feature>
<feature type="compositionally biased region" description="Pro residues" evidence="1">
    <location>
        <begin position="366"/>
        <end position="377"/>
    </location>
</feature>
<evidence type="ECO:0000256" key="1">
    <source>
        <dbReference type="SAM" id="MobiDB-lite"/>
    </source>
</evidence>
<keyword evidence="3" id="KW-1185">Reference proteome</keyword>
<feature type="compositionally biased region" description="Low complexity" evidence="1">
    <location>
        <begin position="264"/>
        <end position="278"/>
    </location>
</feature>
<sequence>MPPDVSASVSSLVAAFTTGLDVFKKLRAKRRRRKSSSNSGGTKQADEARLAASLSRGPVDIQRHYEHSYAATGEPFARGDAIAHASLTETLLKLNAGLVSIISAFLARGGSNSQTNNTTAARLDYRSLADLSDASRADAIAALGQLHARLAQSQLLLNRIRPRCSHCGSTAHVATCNGGGDCGSSTADLVPPPSSKRHGRRSRRSRAAPDGGASIALARVPKTSNGSQTRLVMLRPRGSRKPTAASSNLTELPPLLPEPPPPRQFQQQQQQQQQQQTAKPPPQPEKLPASPSLTRPGIPAAVAAAFAAPSIPQPRSRIRPIRAQPQPVPSTQPLNPASNNPKPKPKTHLPPPFPTTTSSALTTHLFPPPPSYRPPSPLQSQPQHQHQPPPPHPPLPPFSPPPLSLLSFTSDSTKLGEIPMRKWAVPFDTAEAERLNREAAESGYAVAAPPRVDVEGAEKGAGKVKGGWLGRLLGRGR</sequence>
<dbReference type="PANTHER" id="PTHR42354:SF1">
    <property type="entry name" value="C2H2-TYPE DOMAIN-CONTAINING PROTEIN"/>
    <property type="match status" value="1"/>
</dbReference>
<reference evidence="2" key="1">
    <citation type="journal article" date="2020" name="Stud. Mycol.">
        <title>101 Dothideomycetes genomes: a test case for predicting lifestyles and emergence of pathogens.</title>
        <authorList>
            <person name="Haridas S."/>
            <person name="Albert R."/>
            <person name="Binder M."/>
            <person name="Bloem J."/>
            <person name="Labutti K."/>
            <person name="Salamov A."/>
            <person name="Andreopoulos B."/>
            <person name="Baker S."/>
            <person name="Barry K."/>
            <person name="Bills G."/>
            <person name="Bluhm B."/>
            <person name="Cannon C."/>
            <person name="Castanera R."/>
            <person name="Culley D."/>
            <person name="Daum C."/>
            <person name="Ezra D."/>
            <person name="Gonzalez J."/>
            <person name="Henrissat B."/>
            <person name="Kuo A."/>
            <person name="Liang C."/>
            <person name="Lipzen A."/>
            <person name="Lutzoni F."/>
            <person name="Magnuson J."/>
            <person name="Mondo S."/>
            <person name="Nolan M."/>
            <person name="Ohm R."/>
            <person name="Pangilinan J."/>
            <person name="Park H.-J."/>
            <person name="Ramirez L."/>
            <person name="Alfaro M."/>
            <person name="Sun H."/>
            <person name="Tritt A."/>
            <person name="Yoshinaga Y."/>
            <person name="Zwiers L.-H."/>
            <person name="Turgeon B."/>
            <person name="Goodwin S."/>
            <person name="Spatafora J."/>
            <person name="Crous P."/>
            <person name="Grigoriev I."/>
        </authorList>
    </citation>
    <scope>NUCLEOTIDE SEQUENCE</scope>
    <source>
        <strain evidence="2">CBS 121167</strain>
    </source>
</reference>
<feature type="compositionally biased region" description="Gly residues" evidence="1">
    <location>
        <begin position="463"/>
        <end position="477"/>
    </location>
</feature>
<name>A0A6A6BMV9_9PEZI</name>
<feature type="compositionally biased region" description="Basic residues" evidence="1">
    <location>
        <begin position="195"/>
        <end position="206"/>
    </location>
</feature>
<feature type="region of interest" description="Disordered" evidence="1">
    <location>
        <begin position="27"/>
        <end position="49"/>
    </location>
</feature>
<dbReference type="AlphaFoldDB" id="A0A6A6BMV9"/>
<dbReference type="EMBL" id="ML995479">
    <property type="protein sequence ID" value="KAF2144743.1"/>
    <property type="molecule type" value="Genomic_DNA"/>
</dbReference>
<dbReference type="RefSeq" id="XP_033400455.1">
    <property type="nucleotide sequence ID" value="XM_033542987.1"/>
</dbReference>
<dbReference type="GeneID" id="54300484"/>
<protein>
    <submittedName>
        <fullName evidence="2">Uncharacterized protein</fullName>
    </submittedName>
</protein>